<dbReference type="AlphaFoldDB" id="A0A7W9HJ40"/>
<dbReference type="RefSeq" id="WP_184920491.1">
    <property type="nucleotide sequence ID" value="NZ_JACHMO010000001.1"/>
</dbReference>
<dbReference type="EMBL" id="JACHMO010000001">
    <property type="protein sequence ID" value="MBB5803242.1"/>
    <property type="molecule type" value="Genomic_DNA"/>
</dbReference>
<name>A0A7W9HJ40_9PSEU</name>
<evidence type="ECO:0008006" key="4">
    <source>
        <dbReference type="Google" id="ProtNLM"/>
    </source>
</evidence>
<evidence type="ECO:0000313" key="3">
    <source>
        <dbReference type="Proteomes" id="UP000552097"/>
    </source>
</evidence>
<keyword evidence="3" id="KW-1185">Reference proteome</keyword>
<organism evidence="2 3">
    <name type="scientific">Saccharothrix ecbatanensis</name>
    <dbReference type="NCBI Taxonomy" id="1105145"/>
    <lineage>
        <taxon>Bacteria</taxon>
        <taxon>Bacillati</taxon>
        <taxon>Actinomycetota</taxon>
        <taxon>Actinomycetes</taxon>
        <taxon>Pseudonocardiales</taxon>
        <taxon>Pseudonocardiaceae</taxon>
        <taxon>Saccharothrix</taxon>
    </lineage>
</organism>
<feature type="signal peptide" evidence="1">
    <location>
        <begin position="1"/>
        <end position="23"/>
    </location>
</feature>
<feature type="chain" id="PRO_5039424047" description="Secreted protein" evidence="1">
    <location>
        <begin position="24"/>
        <end position="78"/>
    </location>
</feature>
<comment type="caution">
    <text evidence="2">The sequence shown here is derived from an EMBL/GenBank/DDBJ whole genome shotgun (WGS) entry which is preliminary data.</text>
</comment>
<protein>
    <recommendedName>
        <fullName evidence="4">Secreted protein</fullName>
    </recommendedName>
</protein>
<sequence length="78" mass="7905">MSSSLVRARSAAAATASSASASAALTDARHVVPDGSTPSGTCTRARQTVVADARAERAELLYVRAGGRADVPGRHRVA</sequence>
<evidence type="ECO:0000313" key="2">
    <source>
        <dbReference type="EMBL" id="MBB5803242.1"/>
    </source>
</evidence>
<reference evidence="2 3" key="1">
    <citation type="submission" date="2020-08" db="EMBL/GenBank/DDBJ databases">
        <title>Sequencing the genomes of 1000 actinobacteria strains.</title>
        <authorList>
            <person name="Klenk H.-P."/>
        </authorList>
    </citation>
    <scope>NUCLEOTIDE SEQUENCE [LARGE SCALE GENOMIC DNA]</scope>
    <source>
        <strain evidence="2 3">DSM 45486</strain>
    </source>
</reference>
<evidence type="ECO:0000256" key="1">
    <source>
        <dbReference type="SAM" id="SignalP"/>
    </source>
</evidence>
<dbReference type="Proteomes" id="UP000552097">
    <property type="component" value="Unassembled WGS sequence"/>
</dbReference>
<proteinExistence type="predicted"/>
<gene>
    <name evidence="2" type="ORF">F4560_003010</name>
</gene>
<accession>A0A7W9HJ40</accession>
<keyword evidence="1" id="KW-0732">Signal</keyword>